<dbReference type="GO" id="GO:0004077">
    <property type="term" value="F:biotin--[biotin carboxyl-carrier protein] ligase activity"/>
    <property type="evidence" value="ECO:0007669"/>
    <property type="project" value="UniProtKB-EC"/>
</dbReference>
<dbReference type="InterPro" id="IPR004143">
    <property type="entry name" value="BPL_LPL_catalytic"/>
</dbReference>
<evidence type="ECO:0000256" key="1">
    <source>
        <dbReference type="ARBA" id="ARBA00022598"/>
    </source>
</evidence>
<evidence type="ECO:0000313" key="3">
    <source>
        <dbReference type="EMBL" id="HGV55564.1"/>
    </source>
</evidence>
<sequence>MAIIRENLLLRCPTIIGSEIWFYPCLERGMLQAKELINLYERSAHGRVLVVGEIFQAKGRFQRPWLANKGGLWCVLSLYDELLPENRGLLALVWGLALVRTVRSFGVKEAKIKWINDLHVRGRKLAGVLTEKWGNWIIAGLGLNVNNDLPSDLPAINLKSLVKKELPLLLVLKELLKWLNYYYQKLWEEEKITLEDGSVSYTLLQDMRKYSDTLNRCIYYCYNLDQPESGFFGWTRDFSEKGGLIIESEHGLMEVLTGEILYI</sequence>
<dbReference type="NCBIfam" id="TIGR00121">
    <property type="entry name" value="birA_ligase"/>
    <property type="match status" value="1"/>
</dbReference>
<keyword evidence="1 3" id="KW-0436">Ligase</keyword>
<feature type="domain" description="BPL/LPL catalytic" evidence="2">
    <location>
        <begin position="9"/>
        <end position="191"/>
    </location>
</feature>
<dbReference type="PANTHER" id="PTHR12835">
    <property type="entry name" value="BIOTIN PROTEIN LIGASE"/>
    <property type="match status" value="1"/>
</dbReference>
<dbReference type="EC" id="6.3.4.15" evidence="3"/>
<name>A0A832GPD9_9BACT</name>
<dbReference type="GO" id="GO:0005737">
    <property type="term" value="C:cytoplasm"/>
    <property type="evidence" value="ECO:0007669"/>
    <property type="project" value="TreeGrafter"/>
</dbReference>
<dbReference type="InterPro" id="IPR045864">
    <property type="entry name" value="aa-tRNA-synth_II/BPL/LPL"/>
</dbReference>
<comment type="caution">
    <text evidence="3">The sequence shown here is derived from an EMBL/GenBank/DDBJ whole genome shotgun (WGS) entry which is preliminary data.</text>
</comment>
<dbReference type="SUPFAM" id="SSF55681">
    <property type="entry name" value="Class II aaRS and biotin synthetases"/>
    <property type="match status" value="1"/>
</dbReference>
<dbReference type="Gene3D" id="3.30.930.10">
    <property type="entry name" value="Bira Bifunctional Protein, Domain 2"/>
    <property type="match status" value="1"/>
</dbReference>
<gene>
    <name evidence="3" type="ORF">ENT73_05715</name>
</gene>
<evidence type="ECO:0000259" key="2">
    <source>
        <dbReference type="PROSITE" id="PS51733"/>
    </source>
</evidence>
<dbReference type="InterPro" id="IPR004408">
    <property type="entry name" value="Biotin_CoA_COase_ligase"/>
</dbReference>
<reference evidence="3" key="1">
    <citation type="journal article" date="2020" name="mSystems">
        <title>Genome- and Community-Level Interaction Insights into Carbon Utilization and Element Cycling Functions of Hydrothermarchaeota in Hydrothermal Sediment.</title>
        <authorList>
            <person name="Zhou Z."/>
            <person name="Liu Y."/>
            <person name="Xu W."/>
            <person name="Pan J."/>
            <person name="Luo Z.H."/>
            <person name="Li M."/>
        </authorList>
    </citation>
    <scope>NUCLEOTIDE SEQUENCE [LARGE SCALE GENOMIC DNA]</scope>
    <source>
        <strain evidence="3">SpSt-605</strain>
    </source>
</reference>
<proteinExistence type="predicted"/>
<organism evidence="3">
    <name type="scientific">Caldimicrobium thiodismutans</name>
    <dbReference type="NCBI Taxonomy" id="1653476"/>
    <lineage>
        <taxon>Bacteria</taxon>
        <taxon>Pseudomonadati</taxon>
        <taxon>Thermodesulfobacteriota</taxon>
        <taxon>Thermodesulfobacteria</taxon>
        <taxon>Thermodesulfobacteriales</taxon>
        <taxon>Thermodesulfobacteriaceae</taxon>
        <taxon>Caldimicrobium</taxon>
    </lineage>
</organism>
<protein>
    <submittedName>
        <fullName evidence="3">Biotin--[acetyl-CoA-carboxylase] ligase</fullName>
        <ecNumber evidence="3">6.3.4.15</ecNumber>
    </submittedName>
</protein>
<accession>A0A832GPD9</accession>
<dbReference type="Pfam" id="PF03099">
    <property type="entry name" value="BPL_LplA_LipB"/>
    <property type="match status" value="1"/>
</dbReference>
<dbReference type="PANTHER" id="PTHR12835:SF5">
    <property type="entry name" value="BIOTIN--PROTEIN LIGASE"/>
    <property type="match status" value="1"/>
</dbReference>
<dbReference type="PROSITE" id="PS51733">
    <property type="entry name" value="BPL_LPL_CATALYTIC"/>
    <property type="match status" value="1"/>
</dbReference>
<dbReference type="AlphaFoldDB" id="A0A832GPD9"/>
<dbReference type="EMBL" id="DSZU01000099">
    <property type="protein sequence ID" value="HGV55564.1"/>
    <property type="molecule type" value="Genomic_DNA"/>
</dbReference>